<dbReference type="Pfam" id="PF16184">
    <property type="entry name" value="Cadherin_3"/>
    <property type="match status" value="1"/>
</dbReference>
<dbReference type="eggNOG" id="COG2706">
    <property type="taxonomic scope" value="Bacteria"/>
</dbReference>
<dbReference type="Pfam" id="PF17803">
    <property type="entry name" value="Cadherin_4"/>
    <property type="match status" value="1"/>
</dbReference>
<evidence type="ECO:0000256" key="1">
    <source>
        <dbReference type="ARBA" id="ARBA00022729"/>
    </source>
</evidence>
<dbReference type="InterPro" id="IPR009784">
    <property type="entry name" value="DUF1349"/>
</dbReference>
<dbReference type="eggNOG" id="COG5492">
    <property type="taxonomic scope" value="Bacteria"/>
</dbReference>
<dbReference type="InterPro" id="IPR013320">
    <property type="entry name" value="ConA-like_dom_sf"/>
</dbReference>
<reference evidence="5" key="1">
    <citation type="journal article" date="2011" name="Proc. Natl. Acad. Sci. U.S.A.">
        <title>Genomic insights into the physiology and ecology of the marine filamentous cyanobacterium Lyngbya majuscula.</title>
        <authorList>
            <person name="Jones A.C."/>
            <person name="Monroe E.A."/>
            <person name="Podell S."/>
            <person name="Hess W.R."/>
            <person name="Klages S."/>
            <person name="Esquenazi E."/>
            <person name="Niessen S."/>
            <person name="Hoover H."/>
            <person name="Rothmann M."/>
            <person name="Lasken R.S."/>
            <person name="Yates J.R.III."/>
            <person name="Reinhardt R."/>
            <person name="Kube M."/>
            <person name="Burkart M.D."/>
            <person name="Allen E.E."/>
            <person name="Dorrestein P.C."/>
            <person name="Gerwick W.H."/>
            <person name="Gerwick L."/>
        </authorList>
    </citation>
    <scope>NUCLEOTIDE SEQUENCE [LARGE SCALE GENOMIC DNA]</scope>
    <source>
        <strain evidence="5">3L</strain>
    </source>
</reference>
<feature type="non-terminal residue" evidence="4">
    <location>
        <position position="1"/>
    </location>
</feature>
<keyword evidence="5" id="KW-1185">Reference proteome</keyword>
<dbReference type="PANTHER" id="PTHR44103:SF1">
    <property type="entry name" value="PROPROTEIN CONVERTASE P"/>
    <property type="match status" value="1"/>
</dbReference>
<dbReference type="PROSITE" id="PS51854">
    <property type="entry name" value="CSPG"/>
    <property type="match status" value="1"/>
</dbReference>
<dbReference type="InterPro" id="IPR028994">
    <property type="entry name" value="Integrin_alpha_N"/>
</dbReference>
<feature type="domain" description="RapA2 cadherin-like" evidence="3">
    <location>
        <begin position="514"/>
        <end position="565"/>
    </location>
</feature>
<dbReference type="Gene3D" id="2.130.10.130">
    <property type="entry name" value="Integrin alpha, N-terminal"/>
    <property type="match status" value="1"/>
</dbReference>
<dbReference type="HOGENOM" id="CLU_450980_0_0_3"/>
<evidence type="ECO:0000313" key="4">
    <source>
        <dbReference type="EMBL" id="EGJ30733.1"/>
    </source>
</evidence>
<dbReference type="PANTHER" id="PTHR44103">
    <property type="entry name" value="PROPROTEIN CONVERTASE P"/>
    <property type="match status" value="1"/>
</dbReference>
<dbReference type="EMBL" id="GL890947">
    <property type="protein sequence ID" value="EGJ30733.1"/>
    <property type="molecule type" value="Genomic_DNA"/>
</dbReference>
<accession>F4XXF1</accession>
<dbReference type="InterPro" id="IPR040853">
    <property type="entry name" value="RapA2_cadherin-like"/>
</dbReference>
<protein>
    <recommendedName>
        <fullName evidence="3">RapA2 cadherin-like domain-containing protein</fullName>
    </recommendedName>
</protein>
<dbReference type="Pfam" id="PF13517">
    <property type="entry name" value="FG-GAP_3"/>
    <property type="match status" value="2"/>
</dbReference>
<evidence type="ECO:0000256" key="2">
    <source>
        <dbReference type="SAM" id="MobiDB-lite"/>
    </source>
</evidence>
<evidence type="ECO:0000259" key="3">
    <source>
        <dbReference type="Pfam" id="PF17803"/>
    </source>
</evidence>
<sequence length="605" mass="62427">NDGSQGFTEHVLDSNALEAKTAIAVDIDADGDLDILSASHGDDTVAIYENNGSQSFTKQVVDSTADGAYYVTAADLNGDGLMDIAAAAKVSNQVIGYFNTGSGYTRTVLASGLGGVRSVIAEDVDNDGDIDLLAASVNDNSVRFLENNGSGVFGTITIDGNALGAYTPTPADVNQDGLVDVIVASKTDATVALLLQHREQSAVLNAGETLAIDAALLSATDAEQGASELVYTVVAAPTLGSLRLNGNALVAGESFTQADVNQGLVAFVTTAGTDGLDGFELGLSDGSSEPARVLFDVTIGTPASGSGLVSDDFAGGSLDPAVWSVEGPAGVAAGLGANATDAYLELITPDGNYDAWQTNNAARAMQAIADEDFQIEARFLTTPTERFQLQGLLVEQDANNWVRFDTYSDGNVLRVFAAVTVNGSSSARVNATIPAGAAEYLRVDRTGDTWTYEYSADGSNWTTAGSFDHAITATSAGVFAGNTAQATGYTAQVDYFEVAHDPILDEDGGGGGGPVNQAPAAGDDALAVGMDTALVIDEAALLANDSDPDGDPITFDSFTAPANGTWWTMAMARSPIRRIPVSRGRTVSPIRSPTTAGWPTPRRLR</sequence>
<dbReference type="AlphaFoldDB" id="F4XXF1"/>
<proteinExistence type="predicted"/>
<gene>
    <name evidence="4" type="ORF">LYNGBM3L_47330</name>
</gene>
<evidence type="ECO:0000313" key="5">
    <source>
        <dbReference type="Proteomes" id="UP000003959"/>
    </source>
</evidence>
<dbReference type="Proteomes" id="UP000003959">
    <property type="component" value="Unassembled WGS sequence"/>
</dbReference>
<dbReference type="Gene3D" id="2.60.120.200">
    <property type="match status" value="1"/>
</dbReference>
<dbReference type="InterPro" id="IPR039005">
    <property type="entry name" value="CSPG_rpt"/>
</dbReference>
<dbReference type="SUPFAM" id="SSF69318">
    <property type="entry name" value="Integrin alpha N-terminal domain"/>
    <property type="match status" value="1"/>
</dbReference>
<dbReference type="eggNOG" id="COG3507">
    <property type="taxonomic scope" value="Bacteria"/>
</dbReference>
<name>F4XXF1_9CYAN</name>
<feature type="region of interest" description="Disordered" evidence="2">
    <location>
        <begin position="584"/>
        <end position="605"/>
    </location>
</feature>
<dbReference type="SUPFAM" id="SSF49899">
    <property type="entry name" value="Concanavalin A-like lectins/glucanases"/>
    <property type="match status" value="1"/>
</dbReference>
<keyword evidence="1" id="KW-0732">Signal</keyword>
<organism evidence="4 5">
    <name type="scientific">Moorena producens 3L</name>
    <dbReference type="NCBI Taxonomy" id="489825"/>
    <lineage>
        <taxon>Bacteria</taxon>
        <taxon>Bacillati</taxon>
        <taxon>Cyanobacteriota</taxon>
        <taxon>Cyanophyceae</taxon>
        <taxon>Coleofasciculales</taxon>
        <taxon>Coleofasciculaceae</taxon>
        <taxon>Moorena</taxon>
    </lineage>
</organism>
<dbReference type="InterPro" id="IPR013517">
    <property type="entry name" value="FG-GAP"/>
</dbReference>
<dbReference type="Pfam" id="PF07081">
    <property type="entry name" value="DUF1349"/>
    <property type="match status" value="1"/>
</dbReference>